<dbReference type="SUPFAM" id="SSF55961">
    <property type="entry name" value="Bet v1-like"/>
    <property type="match status" value="1"/>
</dbReference>
<reference evidence="1" key="1">
    <citation type="submission" date="2020-10" db="EMBL/GenBank/DDBJ databases">
        <title>Paenihalocynthiibacter styelae gen. nov., sp. nov., isolated from stalked sea squirt Styela clava.</title>
        <authorList>
            <person name="Kim Y.-O."/>
            <person name="Yoon J.-H."/>
        </authorList>
    </citation>
    <scope>NUCLEOTIDE SEQUENCE</scope>
    <source>
        <strain evidence="1">MYP1-1</strain>
    </source>
</reference>
<dbReference type="Gene3D" id="3.30.530.20">
    <property type="match status" value="1"/>
</dbReference>
<protein>
    <submittedName>
        <fullName evidence="1">SRPBCC family protein</fullName>
    </submittedName>
</protein>
<evidence type="ECO:0000313" key="1">
    <source>
        <dbReference type="EMBL" id="MBI1494334.1"/>
    </source>
</evidence>
<name>A0A8J7LLA5_9RHOB</name>
<sequence>MKFTAKHDLEAPVEGVFARCSDFAAIERAALERGVEVTRRSVLTQPGAQLGWDVRVKLRGRARDLQVELVGCDAPDSVIYVIEGAGVRSEVVTEFVSLARNRTRIHVAIDTRPKTMGGRLLIQSLKLAKGSLNRKLKKRLSDFGLRLEEEVEQV</sequence>
<evidence type="ECO:0000313" key="2">
    <source>
        <dbReference type="Proteomes" id="UP000640583"/>
    </source>
</evidence>
<proteinExistence type="predicted"/>
<dbReference type="EMBL" id="JADCKQ010000008">
    <property type="protein sequence ID" value="MBI1494334.1"/>
    <property type="molecule type" value="Genomic_DNA"/>
</dbReference>
<dbReference type="RefSeq" id="WP_228849105.1">
    <property type="nucleotide sequence ID" value="NZ_JADCKQ010000008.1"/>
</dbReference>
<dbReference type="Proteomes" id="UP000640583">
    <property type="component" value="Unassembled WGS sequence"/>
</dbReference>
<organism evidence="1 2">
    <name type="scientific">Halocynthiibacter styelae</name>
    <dbReference type="NCBI Taxonomy" id="2761955"/>
    <lineage>
        <taxon>Bacteria</taxon>
        <taxon>Pseudomonadati</taxon>
        <taxon>Pseudomonadota</taxon>
        <taxon>Alphaproteobacteria</taxon>
        <taxon>Rhodobacterales</taxon>
        <taxon>Paracoccaceae</taxon>
        <taxon>Halocynthiibacter</taxon>
    </lineage>
</organism>
<comment type="caution">
    <text evidence="1">The sequence shown here is derived from an EMBL/GenBank/DDBJ whole genome shotgun (WGS) entry which is preliminary data.</text>
</comment>
<dbReference type="InterPro" id="IPR023393">
    <property type="entry name" value="START-like_dom_sf"/>
</dbReference>
<dbReference type="AlphaFoldDB" id="A0A8J7LLA5"/>
<gene>
    <name evidence="1" type="ORF">H1D41_11855</name>
</gene>
<keyword evidence="2" id="KW-1185">Reference proteome</keyword>
<accession>A0A8J7LLA5</accession>